<feature type="region of interest" description="Disordered" evidence="1">
    <location>
        <begin position="40"/>
        <end position="74"/>
    </location>
</feature>
<organism evidence="3 4">
    <name type="scientific">Cyclotella cryptica</name>
    <dbReference type="NCBI Taxonomy" id="29204"/>
    <lineage>
        <taxon>Eukaryota</taxon>
        <taxon>Sar</taxon>
        <taxon>Stramenopiles</taxon>
        <taxon>Ochrophyta</taxon>
        <taxon>Bacillariophyta</taxon>
        <taxon>Coscinodiscophyceae</taxon>
        <taxon>Thalassiosirophycidae</taxon>
        <taxon>Stephanodiscales</taxon>
        <taxon>Stephanodiscaceae</taxon>
        <taxon>Cyclotella</taxon>
    </lineage>
</organism>
<name>A0ABD3QIV5_9STRA</name>
<accession>A0ABD3QIV5</accession>
<dbReference type="Gene3D" id="6.10.140.530">
    <property type="match status" value="2"/>
</dbReference>
<keyword evidence="4" id="KW-1185">Reference proteome</keyword>
<evidence type="ECO:0000313" key="3">
    <source>
        <dbReference type="EMBL" id="KAL3800305.1"/>
    </source>
</evidence>
<comment type="caution">
    <text evidence="3">The sequence shown here is derived from an EMBL/GenBank/DDBJ whole genome shotgun (WGS) entry which is preliminary data.</text>
</comment>
<dbReference type="PANTHER" id="PTHR33418:SF1">
    <property type="entry name" value="HELICASE-ASSOCIATED DOMAIN-CONTAINING PROTEIN"/>
    <property type="match status" value="1"/>
</dbReference>
<dbReference type="Pfam" id="PF03457">
    <property type="entry name" value="HA"/>
    <property type="match status" value="2"/>
</dbReference>
<sequence>MLFKGASVPQSIYLKSDETFTPSPEAAPHNESLMEAAYMAHPSEPPPLPTYHHADSHKSDFGNSSSNSSGHTETCGETGWMKNYNSLIQYWKKNGDCNVPQKYQDENKINLGVWVNKQRMERRKLERNKTSSLSPMRLAKLDALGFNWGKEKGQASWDAKYKEICAFKRKHGHCNVKTKDKENPALGRWVTSQRADYKNDRLGEDKIDKLNAIGFCWEVFKQEK</sequence>
<feature type="domain" description="Helicase-associated" evidence="2">
    <location>
        <begin position="154"/>
        <end position="215"/>
    </location>
</feature>
<proteinExistence type="predicted"/>
<feature type="domain" description="Helicase-associated" evidence="2">
    <location>
        <begin position="77"/>
        <end position="146"/>
    </location>
</feature>
<dbReference type="InterPro" id="IPR005114">
    <property type="entry name" value="Helicase_assoc"/>
</dbReference>
<dbReference type="PANTHER" id="PTHR33418">
    <property type="entry name" value="HELICASE-ASSOCIATED"/>
    <property type="match status" value="1"/>
</dbReference>
<dbReference type="EMBL" id="JABMIG020000033">
    <property type="protein sequence ID" value="KAL3800305.1"/>
    <property type="molecule type" value="Genomic_DNA"/>
</dbReference>
<evidence type="ECO:0000259" key="2">
    <source>
        <dbReference type="Pfam" id="PF03457"/>
    </source>
</evidence>
<evidence type="ECO:0000313" key="4">
    <source>
        <dbReference type="Proteomes" id="UP001516023"/>
    </source>
</evidence>
<dbReference type="Proteomes" id="UP001516023">
    <property type="component" value="Unassembled WGS sequence"/>
</dbReference>
<feature type="compositionally biased region" description="Low complexity" evidence="1">
    <location>
        <begin position="61"/>
        <end position="71"/>
    </location>
</feature>
<dbReference type="AlphaFoldDB" id="A0ABD3QIV5"/>
<reference evidence="3 4" key="1">
    <citation type="journal article" date="2020" name="G3 (Bethesda)">
        <title>Improved Reference Genome for Cyclotella cryptica CCMP332, a Model for Cell Wall Morphogenesis, Salinity Adaptation, and Lipid Production in Diatoms (Bacillariophyta).</title>
        <authorList>
            <person name="Roberts W.R."/>
            <person name="Downey K.M."/>
            <person name="Ruck E.C."/>
            <person name="Traller J.C."/>
            <person name="Alverson A.J."/>
        </authorList>
    </citation>
    <scope>NUCLEOTIDE SEQUENCE [LARGE SCALE GENOMIC DNA]</scope>
    <source>
        <strain evidence="3 4">CCMP332</strain>
    </source>
</reference>
<evidence type="ECO:0000256" key="1">
    <source>
        <dbReference type="SAM" id="MobiDB-lite"/>
    </source>
</evidence>
<gene>
    <name evidence="3" type="ORF">HJC23_003601</name>
</gene>
<protein>
    <recommendedName>
        <fullName evidence="2">Helicase-associated domain-containing protein</fullName>
    </recommendedName>
</protein>